<evidence type="ECO:0000256" key="1">
    <source>
        <dbReference type="ARBA" id="ARBA00001971"/>
    </source>
</evidence>
<keyword evidence="4 6" id="KW-0408">Iron</keyword>
<dbReference type="Gene3D" id="1.10.630.10">
    <property type="entry name" value="Cytochrome P450"/>
    <property type="match status" value="1"/>
</dbReference>
<keyword evidence="8" id="KW-0812">Transmembrane</keyword>
<evidence type="ECO:0000256" key="2">
    <source>
        <dbReference type="ARBA" id="ARBA00010617"/>
    </source>
</evidence>
<keyword evidence="3 6" id="KW-0479">Metal-binding</keyword>
<dbReference type="InterPro" id="IPR002403">
    <property type="entry name" value="Cyt_P450_E_grp-IV"/>
</dbReference>
<dbReference type="InterPro" id="IPR036396">
    <property type="entry name" value="Cyt_P450_sf"/>
</dbReference>
<dbReference type="CDD" id="cd11040">
    <property type="entry name" value="CYP7_CYP8-like"/>
    <property type="match status" value="1"/>
</dbReference>
<dbReference type="GO" id="GO:0005506">
    <property type="term" value="F:iron ion binding"/>
    <property type="evidence" value="ECO:0007669"/>
    <property type="project" value="InterPro"/>
</dbReference>
<dbReference type="SUPFAM" id="SSF48264">
    <property type="entry name" value="Cytochrome P450"/>
    <property type="match status" value="1"/>
</dbReference>
<name>A0AAE0I5V1_9PEZI</name>
<keyword evidence="7" id="KW-0560">Oxidoreductase</keyword>
<dbReference type="EMBL" id="JAUEDM010000004">
    <property type="protein sequence ID" value="KAK3319118.1"/>
    <property type="molecule type" value="Genomic_DNA"/>
</dbReference>
<dbReference type="AlphaFoldDB" id="A0AAE0I5V1"/>
<proteinExistence type="inferred from homology"/>
<keyword evidence="10" id="KW-1185">Reference proteome</keyword>
<reference evidence="9" key="1">
    <citation type="journal article" date="2023" name="Mol. Phylogenet. Evol.">
        <title>Genome-scale phylogeny and comparative genomics of the fungal order Sordariales.</title>
        <authorList>
            <person name="Hensen N."/>
            <person name="Bonometti L."/>
            <person name="Westerberg I."/>
            <person name="Brannstrom I.O."/>
            <person name="Guillou S."/>
            <person name="Cros-Aarteil S."/>
            <person name="Calhoun S."/>
            <person name="Haridas S."/>
            <person name="Kuo A."/>
            <person name="Mondo S."/>
            <person name="Pangilinan J."/>
            <person name="Riley R."/>
            <person name="LaButti K."/>
            <person name="Andreopoulos B."/>
            <person name="Lipzen A."/>
            <person name="Chen C."/>
            <person name="Yan M."/>
            <person name="Daum C."/>
            <person name="Ng V."/>
            <person name="Clum A."/>
            <person name="Steindorff A."/>
            <person name="Ohm R.A."/>
            <person name="Martin F."/>
            <person name="Silar P."/>
            <person name="Natvig D.O."/>
            <person name="Lalanne C."/>
            <person name="Gautier V."/>
            <person name="Ament-Velasquez S.L."/>
            <person name="Kruys A."/>
            <person name="Hutchinson M.I."/>
            <person name="Powell A.J."/>
            <person name="Barry K."/>
            <person name="Miller A.N."/>
            <person name="Grigoriev I.V."/>
            <person name="Debuchy R."/>
            <person name="Gladieux P."/>
            <person name="Hiltunen Thoren M."/>
            <person name="Johannesson H."/>
        </authorList>
    </citation>
    <scope>NUCLEOTIDE SEQUENCE</scope>
    <source>
        <strain evidence="9">CBS 118394</strain>
    </source>
</reference>
<feature type="transmembrane region" description="Helical" evidence="8">
    <location>
        <begin position="28"/>
        <end position="47"/>
    </location>
</feature>
<keyword evidence="5 7" id="KW-0503">Monooxygenase</keyword>
<dbReference type="Pfam" id="PF00067">
    <property type="entry name" value="p450"/>
    <property type="match status" value="1"/>
</dbReference>
<dbReference type="GO" id="GO:0004497">
    <property type="term" value="F:monooxygenase activity"/>
    <property type="evidence" value="ECO:0007669"/>
    <property type="project" value="UniProtKB-KW"/>
</dbReference>
<organism evidence="9 10">
    <name type="scientific">Apodospora peruviana</name>
    <dbReference type="NCBI Taxonomy" id="516989"/>
    <lineage>
        <taxon>Eukaryota</taxon>
        <taxon>Fungi</taxon>
        <taxon>Dikarya</taxon>
        <taxon>Ascomycota</taxon>
        <taxon>Pezizomycotina</taxon>
        <taxon>Sordariomycetes</taxon>
        <taxon>Sordariomycetidae</taxon>
        <taxon>Sordariales</taxon>
        <taxon>Lasiosphaeriaceae</taxon>
        <taxon>Apodospora</taxon>
    </lineage>
</organism>
<dbReference type="PROSITE" id="PS00086">
    <property type="entry name" value="CYTOCHROME_P450"/>
    <property type="match status" value="1"/>
</dbReference>
<gene>
    <name evidence="9" type="ORF">B0H66DRAFT_575641</name>
</gene>
<dbReference type="GO" id="GO:0020037">
    <property type="term" value="F:heme binding"/>
    <property type="evidence" value="ECO:0007669"/>
    <property type="project" value="InterPro"/>
</dbReference>
<dbReference type="PANTHER" id="PTHR47582:SF1">
    <property type="entry name" value="P450, PUTATIVE (EUROFUNG)-RELATED"/>
    <property type="match status" value="1"/>
</dbReference>
<keyword evidence="6 7" id="KW-0349">Heme</keyword>
<dbReference type="PRINTS" id="PR00465">
    <property type="entry name" value="EP450IV"/>
</dbReference>
<dbReference type="PANTHER" id="PTHR47582">
    <property type="entry name" value="P450, PUTATIVE (EUROFUNG)-RELATED"/>
    <property type="match status" value="1"/>
</dbReference>
<evidence type="ECO:0000256" key="3">
    <source>
        <dbReference type="ARBA" id="ARBA00022723"/>
    </source>
</evidence>
<sequence length="545" mass="60597">MSQNSSSFSRDWSNNTGLAWHQIASDDITAGTVVFTTVAAVVLLFFYRFSSPPIDPREPPLLKPGIPIVGHLVGLARYGIDYFEVLRNSKRKPSPAVTLPILNGKAYVLFDRTMIQSAIRHKNLTFDVLGMEFAQRVFGLSDLAMEKLWGPDHDIETSAAGVTMQRIKTAMTGQSLFRMNAAALNYIAEHLNSEVGEAGLKVPNLYRWLRDFMTMATAEGLYGSDNPIQKQPDLIDALWAFEGNMQPLFVGVMPKLIARKAYTNREKVQAALSRWYVARKDGAPDVAEITKVRVNTLREFDFPEEEIGWAEAALLFVATTNTIPTLYWFVTNVWLRPEVVEEVRREALPLVVLSDGVDGGKRIATLDITQLEERCPLLVGCYRESIRLGNQSVGTRRVLVDTVLTDGAGNQHLFKAGCDIMWSVKTLHRSEDVWGPEAMEFDPSRFVKSEDQDVKVERARKQAYVPFGGGKHLCPGRNFAFAENLGLMAALVVGFELHGLDAANVRLGDAKMGEAVAKPPAGAEGGEVVIKRRAGWEDVDWKFMC</sequence>
<comment type="caution">
    <text evidence="9">The sequence shown here is derived from an EMBL/GenBank/DDBJ whole genome shotgun (WGS) entry which is preliminary data.</text>
</comment>
<evidence type="ECO:0000256" key="7">
    <source>
        <dbReference type="RuleBase" id="RU000461"/>
    </source>
</evidence>
<reference evidence="9" key="2">
    <citation type="submission" date="2023-06" db="EMBL/GenBank/DDBJ databases">
        <authorList>
            <consortium name="Lawrence Berkeley National Laboratory"/>
            <person name="Haridas S."/>
            <person name="Hensen N."/>
            <person name="Bonometti L."/>
            <person name="Westerberg I."/>
            <person name="Brannstrom I.O."/>
            <person name="Guillou S."/>
            <person name="Cros-Aarteil S."/>
            <person name="Calhoun S."/>
            <person name="Kuo A."/>
            <person name="Mondo S."/>
            <person name="Pangilinan J."/>
            <person name="Riley R."/>
            <person name="Labutti K."/>
            <person name="Andreopoulos B."/>
            <person name="Lipzen A."/>
            <person name="Chen C."/>
            <person name="Yanf M."/>
            <person name="Daum C."/>
            <person name="Ng V."/>
            <person name="Clum A."/>
            <person name="Steindorff A."/>
            <person name="Ohm R."/>
            <person name="Martin F."/>
            <person name="Silar P."/>
            <person name="Natvig D."/>
            <person name="Lalanne C."/>
            <person name="Gautier V."/>
            <person name="Ament-Velasquez S.L."/>
            <person name="Kruys A."/>
            <person name="Hutchinson M.I."/>
            <person name="Powell A.J."/>
            <person name="Barry K."/>
            <person name="Miller A.N."/>
            <person name="Grigoriev I.V."/>
            <person name="Debuchy R."/>
            <person name="Gladieux P."/>
            <person name="Thoren M.H."/>
            <person name="Johannesson H."/>
        </authorList>
    </citation>
    <scope>NUCLEOTIDE SEQUENCE</scope>
    <source>
        <strain evidence="9">CBS 118394</strain>
    </source>
</reference>
<dbReference type="GO" id="GO:0016705">
    <property type="term" value="F:oxidoreductase activity, acting on paired donors, with incorporation or reduction of molecular oxygen"/>
    <property type="evidence" value="ECO:0007669"/>
    <property type="project" value="InterPro"/>
</dbReference>
<protein>
    <submittedName>
        <fullName evidence="9">Cytochrome P450</fullName>
    </submittedName>
</protein>
<evidence type="ECO:0000313" key="9">
    <source>
        <dbReference type="EMBL" id="KAK3319118.1"/>
    </source>
</evidence>
<dbReference type="InterPro" id="IPR001128">
    <property type="entry name" value="Cyt_P450"/>
</dbReference>
<evidence type="ECO:0000313" key="10">
    <source>
        <dbReference type="Proteomes" id="UP001283341"/>
    </source>
</evidence>
<comment type="similarity">
    <text evidence="2 7">Belongs to the cytochrome P450 family.</text>
</comment>
<evidence type="ECO:0000256" key="6">
    <source>
        <dbReference type="PIRSR" id="PIRSR602403-1"/>
    </source>
</evidence>
<evidence type="ECO:0000256" key="5">
    <source>
        <dbReference type="ARBA" id="ARBA00023033"/>
    </source>
</evidence>
<accession>A0AAE0I5V1</accession>
<evidence type="ECO:0000256" key="8">
    <source>
        <dbReference type="SAM" id="Phobius"/>
    </source>
</evidence>
<keyword evidence="8" id="KW-1133">Transmembrane helix</keyword>
<dbReference type="InterPro" id="IPR017972">
    <property type="entry name" value="Cyt_P450_CS"/>
</dbReference>
<keyword evidence="8" id="KW-0472">Membrane</keyword>
<evidence type="ECO:0000256" key="4">
    <source>
        <dbReference type="ARBA" id="ARBA00023004"/>
    </source>
</evidence>
<dbReference type="InterPro" id="IPR053007">
    <property type="entry name" value="CYP450_monoxygenase_sec-met"/>
</dbReference>
<dbReference type="Proteomes" id="UP001283341">
    <property type="component" value="Unassembled WGS sequence"/>
</dbReference>
<feature type="binding site" description="axial binding residue" evidence="6">
    <location>
        <position position="474"/>
    </location>
    <ligand>
        <name>heme</name>
        <dbReference type="ChEBI" id="CHEBI:30413"/>
    </ligand>
    <ligandPart>
        <name>Fe</name>
        <dbReference type="ChEBI" id="CHEBI:18248"/>
    </ligandPart>
</feature>
<comment type="cofactor">
    <cofactor evidence="1 6">
        <name>heme</name>
        <dbReference type="ChEBI" id="CHEBI:30413"/>
    </cofactor>
</comment>